<feature type="region of interest" description="Disordered" evidence="1">
    <location>
        <begin position="60"/>
        <end position="79"/>
    </location>
</feature>
<gene>
    <name evidence="2" type="ORF">DYH56_15460</name>
</gene>
<reference evidence="2 3" key="1">
    <citation type="submission" date="2018-08" db="EMBL/GenBank/DDBJ databases">
        <title>Draft genome sequence of Psychrilyobacter sp. strain SD5 isolated from Black Sea water.</title>
        <authorList>
            <person name="Yadav S."/>
            <person name="Villanueva L."/>
            <person name="Damste J.S.S."/>
        </authorList>
    </citation>
    <scope>NUCLEOTIDE SEQUENCE [LARGE SCALE GENOMIC DNA]</scope>
    <source>
        <strain evidence="2 3">SD5</strain>
    </source>
</reference>
<accession>A0ABX9KDS4</accession>
<proteinExistence type="predicted"/>
<sequence length="79" mass="8863">LKEWYLEIKSITDKLKNHVDHAPPEIRDRSKPKDAQVEPISTPDSVEVHIPIPPLAVVHEEKEAPAAPQEAPVETEKTV</sequence>
<dbReference type="RefSeq" id="WP_158539181.1">
    <property type="nucleotide sequence ID" value="NZ_QUAJ01000058.1"/>
</dbReference>
<feature type="region of interest" description="Disordered" evidence="1">
    <location>
        <begin position="19"/>
        <end position="46"/>
    </location>
</feature>
<comment type="caution">
    <text evidence="2">The sequence shown here is derived from an EMBL/GenBank/DDBJ whole genome shotgun (WGS) entry which is preliminary data.</text>
</comment>
<dbReference type="Proteomes" id="UP000263486">
    <property type="component" value="Unassembled WGS sequence"/>
</dbReference>
<feature type="non-terminal residue" evidence="2">
    <location>
        <position position="1"/>
    </location>
</feature>
<protein>
    <submittedName>
        <fullName evidence="2">Uncharacterized protein</fullName>
    </submittedName>
</protein>
<evidence type="ECO:0000313" key="3">
    <source>
        <dbReference type="Proteomes" id="UP000263486"/>
    </source>
</evidence>
<name>A0ABX9KDS4_9FUSO</name>
<evidence type="ECO:0000256" key="1">
    <source>
        <dbReference type="SAM" id="MobiDB-lite"/>
    </source>
</evidence>
<keyword evidence="3" id="KW-1185">Reference proteome</keyword>
<dbReference type="EMBL" id="QUAJ01000058">
    <property type="protein sequence ID" value="REI39259.1"/>
    <property type="molecule type" value="Genomic_DNA"/>
</dbReference>
<evidence type="ECO:0000313" key="2">
    <source>
        <dbReference type="EMBL" id="REI39259.1"/>
    </source>
</evidence>
<feature type="compositionally biased region" description="Basic and acidic residues" evidence="1">
    <location>
        <begin position="19"/>
        <end position="36"/>
    </location>
</feature>
<organism evidence="2 3">
    <name type="scientific">Psychrilyobacter piezotolerans</name>
    <dbReference type="NCBI Taxonomy" id="2293438"/>
    <lineage>
        <taxon>Bacteria</taxon>
        <taxon>Fusobacteriati</taxon>
        <taxon>Fusobacteriota</taxon>
        <taxon>Fusobacteriia</taxon>
        <taxon>Fusobacteriales</taxon>
        <taxon>Fusobacteriaceae</taxon>
        <taxon>Psychrilyobacter</taxon>
    </lineage>
</organism>